<dbReference type="AlphaFoldDB" id="A0A937FZP8"/>
<evidence type="ECO:0000313" key="2">
    <source>
        <dbReference type="EMBL" id="MBL6449009.1"/>
    </source>
</evidence>
<dbReference type="SUPFAM" id="SSF56601">
    <property type="entry name" value="beta-lactamase/transpeptidase-like"/>
    <property type="match status" value="1"/>
</dbReference>
<protein>
    <submittedName>
        <fullName evidence="2">Serine hydrolase</fullName>
    </submittedName>
</protein>
<feature type="domain" description="Beta-lactamase-related" evidence="1">
    <location>
        <begin position="168"/>
        <end position="438"/>
    </location>
</feature>
<sequence>MKKLLTRLFLLVILIILIYGLSYAWRTFPIISGYGAKNLCSCAYISRRPSQSVIANELGSFPLSLGAFYLDLSDSSAYGEVFGMASRKAIYRKGLGCTLISELTEEEVRSQEYKLSDSSMVLSDTLEWPLGTATSDSVMQFIDYKVLNDAIDRAFLEPDKEHLQNTRAVVVIHDGKLVMEQYADGFDATTPQMGWSMTKSVTNALIALLIKDGKLHLYQPAPLEQWKTEGDPRGTITIDHLLRMSSGLEWEEEYAGPSTATNMLFKQSDMGSFASSFPLANPPDTKWYYSSGTSNILSMIIRQSVGNEYYAFAYRRLFNKLGMTSAVLEPDASGTYVGSSYMYATPRDWARFGLLYLNDGVWNGERILPEGWVKYSSTPTPGAGHGQYGAHFWLNAGAVGNPADRKYPDAPTDIFNLNGFEGQCVFIVPSKKAVIVRLGLTKRGNFDFNEFLKDVLSALPD</sequence>
<keyword evidence="3" id="KW-1185">Reference proteome</keyword>
<dbReference type="Pfam" id="PF00144">
    <property type="entry name" value="Beta-lactamase"/>
    <property type="match status" value="1"/>
</dbReference>
<dbReference type="InterPro" id="IPR012338">
    <property type="entry name" value="Beta-lactam/transpept-like"/>
</dbReference>
<accession>A0A937FZP8</accession>
<dbReference type="EMBL" id="JAEUGD010000066">
    <property type="protein sequence ID" value="MBL6449009.1"/>
    <property type="molecule type" value="Genomic_DNA"/>
</dbReference>
<evidence type="ECO:0000313" key="3">
    <source>
        <dbReference type="Proteomes" id="UP000614216"/>
    </source>
</evidence>
<dbReference type="InterPro" id="IPR001466">
    <property type="entry name" value="Beta-lactam-related"/>
</dbReference>
<organism evidence="2 3">
    <name type="scientific">Fulvivirga marina</name>
    <dbReference type="NCBI Taxonomy" id="2494733"/>
    <lineage>
        <taxon>Bacteria</taxon>
        <taxon>Pseudomonadati</taxon>
        <taxon>Bacteroidota</taxon>
        <taxon>Cytophagia</taxon>
        <taxon>Cytophagales</taxon>
        <taxon>Fulvivirgaceae</taxon>
        <taxon>Fulvivirga</taxon>
    </lineage>
</organism>
<gene>
    <name evidence="2" type="ORF">JMN32_22045</name>
</gene>
<proteinExistence type="predicted"/>
<keyword evidence="2" id="KW-0378">Hydrolase</keyword>
<dbReference type="RefSeq" id="WP_202858544.1">
    <property type="nucleotide sequence ID" value="NZ_JAEUGD010000066.1"/>
</dbReference>
<dbReference type="PANTHER" id="PTHR43283:SF7">
    <property type="entry name" value="BETA-LACTAMASE-RELATED DOMAIN-CONTAINING PROTEIN"/>
    <property type="match status" value="1"/>
</dbReference>
<name>A0A937FZP8_9BACT</name>
<dbReference type="Proteomes" id="UP000614216">
    <property type="component" value="Unassembled WGS sequence"/>
</dbReference>
<dbReference type="Gene3D" id="3.40.710.10">
    <property type="entry name" value="DD-peptidase/beta-lactamase superfamily"/>
    <property type="match status" value="1"/>
</dbReference>
<comment type="caution">
    <text evidence="2">The sequence shown here is derived from an EMBL/GenBank/DDBJ whole genome shotgun (WGS) entry which is preliminary data.</text>
</comment>
<dbReference type="InterPro" id="IPR050789">
    <property type="entry name" value="Diverse_Enzym_Activities"/>
</dbReference>
<dbReference type="PANTHER" id="PTHR43283">
    <property type="entry name" value="BETA-LACTAMASE-RELATED"/>
    <property type="match status" value="1"/>
</dbReference>
<dbReference type="GO" id="GO:0016787">
    <property type="term" value="F:hydrolase activity"/>
    <property type="evidence" value="ECO:0007669"/>
    <property type="project" value="UniProtKB-KW"/>
</dbReference>
<reference evidence="2" key="1">
    <citation type="submission" date="2021-01" db="EMBL/GenBank/DDBJ databases">
        <title>Fulvivirga kasyanovii gen. nov., sp nov., a novel member of the phylum Bacteroidetes isolated from seawater in a mussel farm.</title>
        <authorList>
            <person name="Zhao L.-H."/>
            <person name="Wang Z.-J."/>
        </authorList>
    </citation>
    <scope>NUCLEOTIDE SEQUENCE</scope>
    <source>
        <strain evidence="2">29W222</strain>
    </source>
</reference>
<evidence type="ECO:0000259" key="1">
    <source>
        <dbReference type="Pfam" id="PF00144"/>
    </source>
</evidence>